<dbReference type="Gene3D" id="1.20.1250.20">
    <property type="entry name" value="MFS general substrate transporter like domains"/>
    <property type="match status" value="1"/>
</dbReference>
<dbReference type="GO" id="GO:0022857">
    <property type="term" value="F:transmembrane transporter activity"/>
    <property type="evidence" value="ECO:0007669"/>
    <property type="project" value="InterPro"/>
</dbReference>
<dbReference type="InterPro" id="IPR036259">
    <property type="entry name" value="MFS_trans_sf"/>
</dbReference>
<dbReference type="Pfam" id="PF07690">
    <property type="entry name" value="MFS_1"/>
    <property type="match status" value="1"/>
</dbReference>
<feature type="transmembrane region" description="Helical" evidence="4">
    <location>
        <begin position="89"/>
        <end position="110"/>
    </location>
</feature>
<dbReference type="PANTHER" id="PTHR43596">
    <property type="entry name" value="ADP,ATP CARRIER PROTEIN"/>
    <property type="match status" value="1"/>
</dbReference>
<feature type="transmembrane region" description="Helical" evidence="4">
    <location>
        <begin position="116"/>
        <end position="139"/>
    </location>
</feature>
<keyword evidence="2 4" id="KW-1133">Transmembrane helix</keyword>
<feature type="transmembrane region" description="Helical" evidence="4">
    <location>
        <begin position="58"/>
        <end position="77"/>
    </location>
</feature>
<protein>
    <submittedName>
        <fullName evidence="5">MFS transporter</fullName>
    </submittedName>
</protein>
<reference evidence="5" key="1">
    <citation type="journal article" date="2014" name="Int. J. Syst. Evol. Microbiol.">
        <title>Complete genome sequence of Corynebacterium casei LMG S-19264T (=DSM 44701T), isolated from a smear-ripened cheese.</title>
        <authorList>
            <consortium name="US DOE Joint Genome Institute (JGI-PGF)"/>
            <person name="Walter F."/>
            <person name="Albersmeier A."/>
            <person name="Kalinowski J."/>
            <person name="Ruckert C."/>
        </authorList>
    </citation>
    <scope>NUCLEOTIDE SEQUENCE</scope>
    <source>
        <strain evidence="5">JCM 13306</strain>
    </source>
</reference>
<dbReference type="SUPFAM" id="SSF103473">
    <property type="entry name" value="MFS general substrate transporter"/>
    <property type="match status" value="1"/>
</dbReference>
<sequence length="447" mass="48286">MQVEQASGRVSTGRVKQGEWRAVAISFVCFFCVLAAYYVIRPVREQLSAAVGSTQLPWFYAATFIATLVLTPVFAAFASRWPRRKLVPLVYLFFIACQLAFIPAFTHLGLLSPRMLGIVFFVWVSVFNLFVVSVFWIFMSDIWSLEQSKRLFPIIAVAGTLGALVGPALTRSLVEVIDVAPLLAVSATLLGIATVCVVLLGHWASAHGARRHEAGHEDAIGGSMWDGLKQIFTDPFMRGMAILLLLADGIGTVNYALMVDYSGATFADAVSRTRFHADVDLAGNLLTVVVQLGVTRWLLPWKGPGALIMLWASISIAVLLLVVFSHDPHAPLFSLPILIGPIAPTVLALVVSRGLAYGMAEPARHSLYTRVPRSVRYKGQNAVDTAVWRFGDVAIATGMNGLKSLGMAIGGFAAISATAALLAAGIGWRLWKRIEYVGAAVSSADQR</sequence>
<keyword evidence="1 4" id="KW-0812">Transmembrane</keyword>
<evidence type="ECO:0000256" key="1">
    <source>
        <dbReference type="ARBA" id="ARBA00022692"/>
    </source>
</evidence>
<evidence type="ECO:0000313" key="5">
    <source>
        <dbReference type="EMBL" id="GHH47890.1"/>
    </source>
</evidence>
<evidence type="ECO:0000256" key="2">
    <source>
        <dbReference type="ARBA" id="ARBA00022989"/>
    </source>
</evidence>
<feature type="transmembrane region" description="Helical" evidence="4">
    <location>
        <begin position="306"/>
        <end position="326"/>
    </location>
</feature>
<feature type="transmembrane region" description="Helical" evidence="4">
    <location>
        <begin position="405"/>
        <end position="428"/>
    </location>
</feature>
<proteinExistence type="predicted"/>
<keyword evidence="3 4" id="KW-0472">Membrane</keyword>
<evidence type="ECO:0000256" key="3">
    <source>
        <dbReference type="ARBA" id="ARBA00023136"/>
    </source>
</evidence>
<evidence type="ECO:0000256" key="4">
    <source>
        <dbReference type="SAM" id="Phobius"/>
    </source>
</evidence>
<dbReference type="Proteomes" id="UP000623958">
    <property type="component" value="Unassembled WGS sequence"/>
</dbReference>
<gene>
    <name evidence="5" type="ORF">GCM10009090_04850</name>
</gene>
<evidence type="ECO:0000313" key="6">
    <source>
        <dbReference type="Proteomes" id="UP000623958"/>
    </source>
</evidence>
<feature type="transmembrane region" description="Helical" evidence="4">
    <location>
        <begin position="182"/>
        <end position="203"/>
    </location>
</feature>
<accession>A0A919KGF4</accession>
<feature type="transmembrane region" description="Helical" evidence="4">
    <location>
        <begin position="332"/>
        <end position="351"/>
    </location>
</feature>
<feature type="transmembrane region" description="Helical" evidence="4">
    <location>
        <begin position="239"/>
        <end position="261"/>
    </location>
</feature>
<keyword evidence="6" id="KW-1185">Reference proteome</keyword>
<dbReference type="RefSeq" id="WP_434028490.1">
    <property type="nucleotide sequence ID" value="NZ_BNBA01000003.1"/>
</dbReference>
<dbReference type="AlphaFoldDB" id="A0A919KGF4"/>
<feature type="transmembrane region" description="Helical" evidence="4">
    <location>
        <begin position="20"/>
        <end position="38"/>
    </location>
</feature>
<reference evidence="5" key="2">
    <citation type="submission" date="2020-09" db="EMBL/GenBank/DDBJ databases">
        <authorList>
            <person name="Sun Q."/>
            <person name="Ohkuma M."/>
        </authorList>
    </citation>
    <scope>NUCLEOTIDE SEQUENCE</scope>
    <source>
        <strain evidence="5">JCM 13306</strain>
    </source>
</reference>
<comment type="caution">
    <text evidence="5">The sequence shown here is derived from an EMBL/GenBank/DDBJ whole genome shotgun (WGS) entry which is preliminary data.</text>
</comment>
<organism evidence="5 6">
    <name type="scientific">Xanthomonas boreopolis</name>
    <dbReference type="NCBI Taxonomy" id="86183"/>
    <lineage>
        <taxon>Bacteria</taxon>
        <taxon>Pseudomonadati</taxon>
        <taxon>Pseudomonadota</taxon>
        <taxon>Gammaproteobacteria</taxon>
        <taxon>Lysobacterales</taxon>
        <taxon>Lysobacteraceae</taxon>
        <taxon>Xanthomonas</taxon>
    </lineage>
</organism>
<name>A0A919KGF4_9XANT</name>
<dbReference type="EMBL" id="BNBA01000003">
    <property type="protein sequence ID" value="GHH47890.1"/>
    <property type="molecule type" value="Genomic_DNA"/>
</dbReference>
<dbReference type="InterPro" id="IPR011701">
    <property type="entry name" value="MFS"/>
</dbReference>
<feature type="transmembrane region" description="Helical" evidence="4">
    <location>
        <begin position="151"/>
        <end position="170"/>
    </location>
</feature>
<dbReference type="PANTHER" id="PTHR43596:SF1">
    <property type="entry name" value="ADP,ATP CARRIER PROTEIN"/>
    <property type="match status" value="1"/>
</dbReference>